<dbReference type="EMBL" id="BAABUK010000008">
    <property type="protein sequence ID" value="GAA5810638.1"/>
    <property type="molecule type" value="Genomic_DNA"/>
</dbReference>
<evidence type="ECO:0000256" key="18">
    <source>
        <dbReference type="RuleBase" id="RU000682"/>
    </source>
</evidence>
<evidence type="ECO:0000256" key="1">
    <source>
        <dbReference type="ARBA" id="ARBA00000900"/>
    </source>
</evidence>
<comment type="caution">
    <text evidence="21">The sequence shown here is derived from an EMBL/GenBank/DDBJ whole genome shotgun (WGS) entry which is preliminary data.</text>
</comment>
<dbReference type="Gene3D" id="3.30.40.10">
    <property type="entry name" value="Zinc/RING finger domain, C3HC4 (zinc finger)"/>
    <property type="match status" value="1"/>
</dbReference>
<evidence type="ECO:0000256" key="4">
    <source>
        <dbReference type="ARBA" id="ARBA00012483"/>
    </source>
</evidence>
<evidence type="ECO:0000256" key="2">
    <source>
        <dbReference type="ARBA" id="ARBA00004123"/>
    </source>
</evidence>
<evidence type="ECO:0000256" key="3">
    <source>
        <dbReference type="ARBA" id="ARBA00010258"/>
    </source>
</evidence>
<dbReference type="InterPro" id="IPR001356">
    <property type="entry name" value="HD"/>
</dbReference>
<keyword evidence="9" id="KW-0863">Zinc-finger</keyword>
<feature type="region of interest" description="Disordered" evidence="19">
    <location>
        <begin position="111"/>
        <end position="143"/>
    </location>
</feature>
<evidence type="ECO:0000256" key="10">
    <source>
        <dbReference type="ARBA" id="ARBA00022786"/>
    </source>
</evidence>
<evidence type="ECO:0000256" key="15">
    <source>
        <dbReference type="ARBA" id="ARBA00023204"/>
    </source>
</evidence>
<keyword evidence="22" id="KW-1185">Reference proteome</keyword>
<dbReference type="Pfam" id="PF00046">
    <property type="entry name" value="Homeodomain"/>
    <property type="match status" value="1"/>
</dbReference>
<evidence type="ECO:0000256" key="11">
    <source>
        <dbReference type="ARBA" id="ARBA00022833"/>
    </source>
</evidence>
<comment type="similarity">
    <text evidence="3">Belongs to the NSE1 family.</text>
</comment>
<evidence type="ECO:0000256" key="6">
    <source>
        <dbReference type="ARBA" id="ARBA00022679"/>
    </source>
</evidence>
<comment type="subcellular location">
    <subcellularLocation>
        <location evidence="2 17 18">Nucleus</location>
    </subcellularLocation>
</comment>
<dbReference type="PROSITE" id="PS50071">
    <property type="entry name" value="HOMEOBOX_2"/>
    <property type="match status" value="1"/>
</dbReference>
<dbReference type="Pfam" id="PF07574">
    <property type="entry name" value="SMC_Nse1"/>
    <property type="match status" value="1"/>
</dbReference>
<evidence type="ECO:0000256" key="16">
    <source>
        <dbReference type="ARBA" id="ARBA00023242"/>
    </source>
</evidence>
<comment type="catalytic activity">
    <reaction evidence="1">
        <text>S-ubiquitinyl-[E2 ubiquitin-conjugating enzyme]-L-cysteine + [acceptor protein]-L-lysine = [E2 ubiquitin-conjugating enzyme]-L-cysteine + N(6)-ubiquitinyl-[acceptor protein]-L-lysine.</text>
        <dbReference type="EC" id="2.3.2.27"/>
    </reaction>
</comment>
<dbReference type="InterPro" id="IPR057939">
    <property type="entry name" value="TRF2_HOY1_PH"/>
</dbReference>
<dbReference type="PANTHER" id="PTHR20973">
    <property type="entry name" value="NON-SMC ELEMENT 1-RELATED"/>
    <property type="match status" value="1"/>
</dbReference>
<dbReference type="Pfam" id="PF08746">
    <property type="entry name" value="zf-RING-like"/>
    <property type="match status" value="1"/>
</dbReference>
<dbReference type="InterPro" id="IPR013083">
    <property type="entry name" value="Znf_RING/FYVE/PHD"/>
</dbReference>
<dbReference type="CDD" id="cd00086">
    <property type="entry name" value="homeodomain"/>
    <property type="match status" value="1"/>
</dbReference>
<reference evidence="21 22" key="1">
    <citation type="submission" date="2024-04" db="EMBL/GenBank/DDBJ databases">
        <title>genome sequences of Mucor flavus KT1a and Helicostylum pulchrum KT1b strains isolated from the surface of a dry-aged beef.</title>
        <authorList>
            <person name="Toyotome T."/>
            <person name="Hosono M."/>
            <person name="Torimaru M."/>
            <person name="Fukuda K."/>
            <person name="Mikami N."/>
        </authorList>
    </citation>
    <scope>NUCLEOTIDE SEQUENCE [LARGE SCALE GENOMIC DNA]</scope>
    <source>
        <strain evidence="21 22">KT1a</strain>
    </source>
</reference>
<dbReference type="InterPro" id="IPR017970">
    <property type="entry name" value="Homeobox_CS"/>
</dbReference>
<accession>A0ABP9YUV0</accession>
<evidence type="ECO:0000259" key="20">
    <source>
        <dbReference type="PROSITE" id="PS50071"/>
    </source>
</evidence>
<dbReference type="PROSITE" id="PS00027">
    <property type="entry name" value="HOMEOBOX_1"/>
    <property type="match status" value="1"/>
</dbReference>
<dbReference type="Gene3D" id="3.90.1150.220">
    <property type="match status" value="1"/>
</dbReference>
<organism evidence="21 22">
    <name type="scientific">Mucor flavus</name>
    <dbReference type="NCBI Taxonomy" id="439312"/>
    <lineage>
        <taxon>Eukaryota</taxon>
        <taxon>Fungi</taxon>
        <taxon>Fungi incertae sedis</taxon>
        <taxon>Mucoromycota</taxon>
        <taxon>Mucoromycotina</taxon>
        <taxon>Mucoromycetes</taxon>
        <taxon>Mucorales</taxon>
        <taxon>Mucorineae</taxon>
        <taxon>Mucoraceae</taxon>
        <taxon>Mucor</taxon>
    </lineage>
</organism>
<keyword evidence="15" id="KW-0234">DNA repair</keyword>
<proteinExistence type="inferred from homology"/>
<dbReference type="Gene3D" id="1.10.10.10">
    <property type="entry name" value="Winged helix-like DNA-binding domain superfamily/Winged helix DNA-binding domain"/>
    <property type="match status" value="1"/>
</dbReference>
<dbReference type="CDD" id="cd16493">
    <property type="entry name" value="RING-CH-C4HC3_NSE1"/>
    <property type="match status" value="1"/>
</dbReference>
<evidence type="ECO:0000256" key="17">
    <source>
        <dbReference type="PROSITE-ProRule" id="PRU00108"/>
    </source>
</evidence>
<keyword evidence="14" id="KW-0233">DNA recombination</keyword>
<dbReference type="Proteomes" id="UP001473302">
    <property type="component" value="Unassembled WGS sequence"/>
</dbReference>
<evidence type="ECO:0000256" key="9">
    <source>
        <dbReference type="ARBA" id="ARBA00022771"/>
    </source>
</evidence>
<evidence type="ECO:0000256" key="19">
    <source>
        <dbReference type="SAM" id="MobiDB-lite"/>
    </source>
</evidence>
<evidence type="ECO:0000256" key="7">
    <source>
        <dbReference type="ARBA" id="ARBA00022723"/>
    </source>
</evidence>
<dbReference type="SUPFAM" id="SSF57850">
    <property type="entry name" value="RING/U-box"/>
    <property type="match status" value="1"/>
</dbReference>
<keyword evidence="8" id="KW-0227">DNA damage</keyword>
<feature type="domain" description="Homeobox" evidence="20">
    <location>
        <begin position="12"/>
        <end position="72"/>
    </location>
</feature>
<dbReference type="Gene3D" id="1.10.10.60">
    <property type="entry name" value="Homeodomain-like"/>
    <property type="match status" value="1"/>
</dbReference>
<feature type="DNA-binding region" description="Homeobox" evidence="17">
    <location>
        <begin position="14"/>
        <end position="73"/>
    </location>
</feature>
<evidence type="ECO:0000256" key="8">
    <source>
        <dbReference type="ARBA" id="ARBA00022763"/>
    </source>
</evidence>
<protein>
    <recommendedName>
        <fullName evidence="5">Non-structural maintenance of chromosomes element 1 homolog</fullName>
        <ecNumber evidence="4">2.3.2.27</ecNumber>
    </recommendedName>
</protein>
<evidence type="ECO:0000313" key="22">
    <source>
        <dbReference type="Proteomes" id="UP001473302"/>
    </source>
</evidence>
<dbReference type="InterPro" id="IPR014857">
    <property type="entry name" value="Nse1_RING_C4HC3-type"/>
</dbReference>
<keyword evidence="10" id="KW-0833">Ubl conjugation pathway</keyword>
<evidence type="ECO:0000256" key="13">
    <source>
        <dbReference type="ARBA" id="ARBA00023155"/>
    </source>
</evidence>
<keyword evidence="13 17" id="KW-0371">Homeobox</keyword>
<keyword evidence="11" id="KW-0862">Zinc</keyword>
<name>A0ABP9YUV0_9FUNG</name>
<evidence type="ECO:0000313" key="21">
    <source>
        <dbReference type="EMBL" id="GAA5810638.1"/>
    </source>
</evidence>
<dbReference type="InterPro" id="IPR009057">
    <property type="entry name" value="Homeodomain-like_sf"/>
</dbReference>
<dbReference type="PANTHER" id="PTHR20973:SF0">
    <property type="entry name" value="NON-STRUCTURAL MAINTENANCE OF CHROMOSOMES ELEMENT 1 HOMOLOG"/>
    <property type="match status" value="1"/>
</dbReference>
<dbReference type="Pfam" id="PF24818">
    <property type="entry name" value="PH_TRF2_HOY1"/>
    <property type="match status" value="1"/>
</dbReference>
<keyword evidence="7" id="KW-0479">Metal-binding</keyword>
<evidence type="ECO:0000256" key="5">
    <source>
        <dbReference type="ARBA" id="ARBA00019422"/>
    </source>
</evidence>
<evidence type="ECO:0000256" key="12">
    <source>
        <dbReference type="ARBA" id="ARBA00023125"/>
    </source>
</evidence>
<evidence type="ECO:0000256" key="14">
    <source>
        <dbReference type="ARBA" id="ARBA00023172"/>
    </source>
</evidence>
<dbReference type="InterPro" id="IPR011513">
    <property type="entry name" value="Nse1"/>
</dbReference>
<sequence length="607" mass="69351">MMNHNLHKPYPTTMTRRRTHLKPSQVAVLQESFVTNTLPDASMRAQLAQELAISERTVQIWFQNRRAKARKLEASGGLPSLVPNVRTGWIDMPQPTQTTFRSFITPECYENEPTIKRRPRSSSKPEKNTSFIVPTPPPRAMSEGMGRLCETKDKSSLVSFPVNTIRIGSWARFASQVNNEWDLVCFSDPASRMLIWQVQDDGHQFRIEVNYNNIKQIKLGKISNDMGQLEIDVEPSISFSMTRQGIDQDWIRCGDFTENQQATEGSSHALQGAHDNLRQSLLELISQAPDLAGKLVIVPDTDFLCRDMTVSPSATPEPISQYFNNNNNHFMLEKNWNNYYPPYDIMPSWTKMTSQYNDSHRLFVQGMLTKRIITEPEAKQLYDQVLEATSIVSNVEYELFVSEINKELVELDYALRICHDERDGDPYLALVNAKQDPMTEDATAFKPAEISYCRELFGAIINADNEDFAITATKALNLGAKIAPVKLTQKESQELLNKLVQDKWIAFERKGVYYIDTRALAELQHYFREQYDEAVKECTFCLDIVTMGEACRVAQCPVRVHKYCADKHFRNTPEPTCPQCGTGWSRDKRFGLGLPDISYTDDEDMSD</sequence>
<dbReference type="InterPro" id="IPR036388">
    <property type="entry name" value="WH-like_DNA-bd_sf"/>
</dbReference>
<keyword evidence="6" id="KW-0808">Transferase</keyword>
<keyword evidence="12 17" id="KW-0238">DNA-binding</keyword>
<dbReference type="SMART" id="SM00389">
    <property type="entry name" value="HOX"/>
    <property type="match status" value="1"/>
</dbReference>
<dbReference type="SUPFAM" id="SSF46689">
    <property type="entry name" value="Homeodomain-like"/>
    <property type="match status" value="1"/>
</dbReference>
<keyword evidence="16 17" id="KW-0539">Nucleus</keyword>
<gene>
    <name evidence="21" type="ORF">MFLAVUS_004061</name>
</gene>
<dbReference type="EC" id="2.3.2.27" evidence="4"/>